<dbReference type="PANTHER" id="PTHR33647:SF10">
    <property type="entry name" value="DUF4228 DOMAIN-CONTAINING PROTEIN"/>
    <property type="match status" value="1"/>
</dbReference>
<gene>
    <name evidence="3" type="primary">LOC111477681</name>
</gene>
<protein>
    <submittedName>
        <fullName evidence="3">Uncharacterized protein LOC111477681</fullName>
    </submittedName>
</protein>
<dbReference type="GeneID" id="111477681"/>
<dbReference type="Proteomes" id="UP000504608">
    <property type="component" value="Unplaced"/>
</dbReference>
<sequence length="124" mass="13912">MGNCCRGQSSTPVVSGGDRRAQPPKNLRQRRHGAGSCSTTIKGSKEGNLRELKIRMTKKELKELIGWLNMADSSFEQVMARLVNVISDQNGDDSEEDDENIGQMVKLRQQRSWRPSLQSIPEII</sequence>
<evidence type="ECO:0000256" key="1">
    <source>
        <dbReference type="SAM" id="MobiDB-lite"/>
    </source>
</evidence>
<proteinExistence type="predicted"/>
<name>A0A6J1IM02_CUCMA</name>
<feature type="compositionally biased region" description="Polar residues" evidence="1">
    <location>
        <begin position="1"/>
        <end position="13"/>
    </location>
</feature>
<dbReference type="OrthoDB" id="610799at2759"/>
<organism evidence="2 3">
    <name type="scientific">Cucurbita maxima</name>
    <name type="common">Pumpkin</name>
    <name type="synonym">Winter squash</name>
    <dbReference type="NCBI Taxonomy" id="3661"/>
    <lineage>
        <taxon>Eukaryota</taxon>
        <taxon>Viridiplantae</taxon>
        <taxon>Streptophyta</taxon>
        <taxon>Embryophyta</taxon>
        <taxon>Tracheophyta</taxon>
        <taxon>Spermatophyta</taxon>
        <taxon>Magnoliopsida</taxon>
        <taxon>eudicotyledons</taxon>
        <taxon>Gunneridae</taxon>
        <taxon>Pentapetalae</taxon>
        <taxon>rosids</taxon>
        <taxon>fabids</taxon>
        <taxon>Cucurbitales</taxon>
        <taxon>Cucurbitaceae</taxon>
        <taxon>Cucurbiteae</taxon>
        <taxon>Cucurbita</taxon>
    </lineage>
</organism>
<keyword evidence="2" id="KW-1185">Reference proteome</keyword>
<dbReference type="AlphaFoldDB" id="A0A6J1IM02"/>
<evidence type="ECO:0000313" key="2">
    <source>
        <dbReference type="Proteomes" id="UP000504608"/>
    </source>
</evidence>
<evidence type="ECO:0000313" key="3">
    <source>
        <dbReference type="RefSeq" id="XP_022977330.1"/>
    </source>
</evidence>
<reference evidence="3" key="1">
    <citation type="submission" date="2025-08" db="UniProtKB">
        <authorList>
            <consortium name="RefSeq"/>
        </authorList>
    </citation>
    <scope>IDENTIFICATION</scope>
    <source>
        <tissue evidence="3">Young leaves</tissue>
    </source>
</reference>
<feature type="region of interest" description="Disordered" evidence="1">
    <location>
        <begin position="1"/>
        <end position="43"/>
    </location>
</feature>
<dbReference type="KEGG" id="cmax:111477681"/>
<accession>A0A6J1IM02</accession>
<dbReference type="RefSeq" id="XP_022977330.1">
    <property type="nucleotide sequence ID" value="XM_023121562.1"/>
</dbReference>
<dbReference type="PANTHER" id="PTHR33647">
    <property type="entry name" value="OS01G0793900 PROTEIN"/>
    <property type="match status" value="1"/>
</dbReference>